<evidence type="ECO:0000256" key="1">
    <source>
        <dbReference type="SAM" id="MobiDB-lite"/>
    </source>
</evidence>
<feature type="non-terminal residue" evidence="2">
    <location>
        <position position="1"/>
    </location>
</feature>
<dbReference type="InParanoid" id="A0A177CTR1"/>
<dbReference type="AlphaFoldDB" id="A0A177CTR1"/>
<organism evidence="2 3">
    <name type="scientific">Paraphaeosphaeria sporulosa</name>
    <dbReference type="NCBI Taxonomy" id="1460663"/>
    <lineage>
        <taxon>Eukaryota</taxon>
        <taxon>Fungi</taxon>
        <taxon>Dikarya</taxon>
        <taxon>Ascomycota</taxon>
        <taxon>Pezizomycotina</taxon>
        <taxon>Dothideomycetes</taxon>
        <taxon>Pleosporomycetidae</taxon>
        <taxon>Pleosporales</taxon>
        <taxon>Massarineae</taxon>
        <taxon>Didymosphaeriaceae</taxon>
        <taxon>Paraphaeosphaeria</taxon>
    </lineage>
</organism>
<sequence>MSKIPDNPGESQTHEQIAQSEPTSKSKLEDKSPESTKEAHSKESKSPPKESYEDYIKTLPPPFWESKRPPPITEASNAPPRHQQDRSAEEIAASINAVCPPMTAADRAEDARKKSRSLRERWKDWREDRERDRSEVDIRPLDRGSSARLNVWGSPLTDKGRFKR</sequence>
<feature type="compositionally biased region" description="Polar residues" evidence="1">
    <location>
        <begin position="9"/>
        <end position="23"/>
    </location>
</feature>
<proteinExistence type="predicted"/>
<dbReference type="GeneID" id="28761177"/>
<dbReference type="EMBL" id="KV441549">
    <property type="protein sequence ID" value="OAG10302.1"/>
    <property type="molecule type" value="Genomic_DNA"/>
</dbReference>
<name>A0A177CTR1_9PLEO</name>
<protein>
    <submittedName>
        <fullName evidence="2">Uncharacterized protein</fullName>
    </submittedName>
</protein>
<reference evidence="2 3" key="1">
    <citation type="submission" date="2016-05" db="EMBL/GenBank/DDBJ databases">
        <title>Comparative analysis of secretome profiles of manganese(II)-oxidizing ascomycete fungi.</title>
        <authorList>
            <consortium name="DOE Joint Genome Institute"/>
            <person name="Zeiner C.A."/>
            <person name="Purvine S.O."/>
            <person name="Zink E.M."/>
            <person name="Wu S."/>
            <person name="Pasa-Tolic L."/>
            <person name="Chaput D.L."/>
            <person name="Haridas S."/>
            <person name="Grigoriev I.V."/>
            <person name="Santelli C.M."/>
            <person name="Hansel C.M."/>
        </authorList>
    </citation>
    <scope>NUCLEOTIDE SEQUENCE [LARGE SCALE GENOMIC DNA]</scope>
    <source>
        <strain evidence="2 3">AP3s5-JAC2a</strain>
    </source>
</reference>
<dbReference type="Proteomes" id="UP000077069">
    <property type="component" value="Unassembled WGS sequence"/>
</dbReference>
<gene>
    <name evidence="2" type="ORF">CC84DRAFT_1161267</name>
</gene>
<feature type="compositionally biased region" description="Basic and acidic residues" evidence="1">
    <location>
        <begin position="106"/>
        <end position="142"/>
    </location>
</feature>
<accession>A0A177CTR1</accession>
<dbReference type="RefSeq" id="XP_018040667.1">
    <property type="nucleotide sequence ID" value="XM_018177691.1"/>
</dbReference>
<feature type="region of interest" description="Disordered" evidence="1">
    <location>
        <begin position="1"/>
        <end position="164"/>
    </location>
</feature>
<feature type="compositionally biased region" description="Basic and acidic residues" evidence="1">
    <location>
        <begin position="24"/>
        <end position="56"/>
    </location>
</feature>
<evidence type="ECO:0000313" key="3">
    <source>
        <dbReference type="Proteomes" id="UP000077069"/>
    </source>
</evidence>
<keyword evidence="3" id="KW-1185">Reference proteome</keyword>
<evidence type="ECO:0000313" key="2">
    <source>
        <dbReference type="EMBL" id="OAG10302.1"/>
    </source>
</evidence>
<dbReference type="OrthoDB" id="3684856at2759"/>